<organism evidence="1 2">
    <name type="scientific">Paenibacillus selenitireducens</name>
    <dbReference type="NCBI Taxonomy" id="1324314"/>
    <lineage>
        <taxon>Bacteria</taxon>
        <taxon>Bacillati</taxon>
        <taxon>Bacillota</taxon>
        <taxon>Bacilli</taxon>
        <taxon>Bacillales</taxon>
        <taxon>Paenibacillaceae</taxon>
        <taxon>Paenibacillus</taxon>
    </lineage>
</organism>
<evidence type="ECO:0008006" key="3">
    <source>
        <dbReference type="Google" id="ProtNLM"/>
    </source>
</evidence>
<protein>
    <recommendedName>
        <fullName evidence="3">Ethanolamine utilization protein</fullName>
    </recommendedName>
</protein>
<dbReference type="OrthoDB" id="2827920at2"/>
<proteinExistence type="predicted"/>
<sequence>MDLTQTVERLVRELLRSIPTDVMPSPQVLYVLDDSQAADRYLDHFVVLKQAGIRYDLLVLDGENAGWLGKQCIESTGAGNCIAMDEQAPSPTELPQSYAAIIVPELDLDQASRILHGILGSVESELVQAGLILGKPVFTRIDGSGMTQANRRTLQVTGLPPAYERRYRATIQQLQELGMHIASFQELPYQVVTAVLPGQPEHSMSSPASTVFSARLLTASDAARILQSNRDRVVTVARGTLISPLARDVIRDQRAELRIVDEVTFDGAG</sequence>
<dbReference type="EMBL" id="MSZX01000002">
    <property type="protein sequence ID" value="OPA80274.1"/>
    <property type="molecule type" value="Genomic_DNA"/>
</dbReference>
<name>A0A1T2XK96_9BACL</name>
<reference evidence="1 2" key="1">
    <citation type="submission" date="2017-01" db="EMBL/GenBank/DDBJ databases">
        <title>Genome analysis of Paenibacillus selenitrireducens ES3-24.</title>
        <authorList>
            <person name="Xu D."/>
            <person name="Yao R."/>
            <person name="Zheng S."/>
        </authorList>
    </citation>
    <scope>NUCLEOTIDE SEQUENCE [LARGE SCALE GENOMIC DNA]</scope>
    <source>
        <strain evidence="1 2">ES3-24</strain>
    </source>
</reference>
<comment type="caution">
    <text evidence="1">The sequence shown here is derived from an EMBL/GenBank/DDBJ whole genome shotgun (WGS) entry which is preliminary data.</text>
</comment>
<dbReference type="RefSeq" id="WP_078497622.1">
    <property type="nucleotide sequence ID" value="NZ_MSZX01000002.1"/>
</dbReference>
<accession>A0A1T2XK96</accession>
<evidence type="ECO:0000313" key="2">
    <source>
        <dbReference type="Proteomes" id="UP000190188"/>
    </source>
</evidence>
<gene>
    <name evidence="1" type="ORF">BVG16_05940</name>
</gene>
<dbReference type="AlphaFoldDB" id="A0A1T2XK96"/>
<dbReference type="Proteomes" id="UP000190188">
    <property type="component" value="Unassembled WGS sequence"/>
</dbReference>
<keyword evidence="2" id="KW-1185">Reference proteome</keyword>
<dbReference type="STRING" id="1324314.BVG16_05940"/>
<evidence type="ECO:0000313" key="1">
    <source>
        <dbReference type="EMBL" id="OPA80274.1"/>
    </source>
</evidence>